<dbReference type="EMBL" id="SMAL01000001">
    <property type="protein sequence ID" value="TCT16962.1"/>
    <property type="molecule type" value="Genomic_DNA"/>
</dbReference>
<keyword evidence="2" id="KW-0436">Ligase</keyword>
<dbReference type="EC" id="6.3.4.-" evidence="2"/>
<comment type="subcellular location">
    <subcellularLocation>
        <location evidence="2">Cytoplasm</location>
    </subcellularLocation>
</comment>
<comment type="function">
    <text evidence="2">Catalyzes the formation of N(4)-acetylcytidine (ac(4)C) at the wobble position of elongator tRNA(Met), using acetate and ATP as substrates. First activates an acetate ion to form acetyladenylate (Ac-AMP) and then transfers the acetyl group to tRNA to form ac(4)C34.</text>
</comment>
<evidence type="ECO:0000256" key="1">
    <source>
        <dbReference type="ARBA" id="ARBA00022694"/>
    </source>
</evidence>
<keyword evidence="1 2" id="KW-0819">tRNA processing</keyword>
<keyword evidence="2" id="KW-0963">Cytoplasm</keyword>
<keyword evidence="3" id="KW-0808">Transferase</keyword>
<evidence type="ECO:0000313" key="3">
    <source>
        <dbReference type="EMBL" id="TCT16962.1"/>
    </source>
</evidence>
<dbReference type="GO" id="GO:0005737">
    <property type="term" value="C:cytoplasm"/>
    <property type="evidence" value="ECO:0007669"/>
    <property type="project" value="UniProtKB-SubCell"/>
</dbReference>
<accession>A0A4R3MQ22</accession>
<dbReference type="GO" id="GO:0005524">
    <property type="term" value="F:ATP binding"/>
    <property type="evidence" value="ECO:0007669"/>
    <property type="project" value="UniProtKB-KW"/>
</dbReference>
<reference evidence="3 4" key="1">
    <citation type="submission" date="2019-03" db="EMBL/GenBank/DDBJ databases">
        <title>Genomic Encyclopedia of Type Strains, Phase IV (KMG-IV): sequencing the most valuable type-strain genomes for metagenomic binning, comparative biology and taxonomic classification.</title>
        <authorList>
            <person name="Goeker M."/>
        </authorList>
    </citation>
    <scope>NUCLEOTIDE SEQUENCE [LARGE SCALE GENOMIC DNA]</scope>
    <source>
        <strain evidence="3 4">DSM 24629</strain>
    </source>
</reference>
<dbReference type="Gene3D" id="3.40.50.620">
    <property type="entry name" value="HUPs"/>
    <property type="match status" value="1"/>
</dbReference>
<protein>
    <recommendedName>
        <fullName evidence="2">tRNA(Met) cytidine acetate ligase</fullName>
        <ecNumber evidence="2">6.3.4.-</ecNumber>
    </recommendedName>
</protein>
<keyword evidence="4" id="KW-1185">Reference proteome</keyword>
<name>A0A4R3MQ22_9FIRM</name>
<keyword evidence="2" id="KW-0547">Nucleotide-binding</keyword>
<dbReference type="GO" id="GO:0006400">
    <property type="term" value="P:tRNA modification"/>
    <property type="evidence" value="ECO:0007669"/>
    <property type="project" value="UniProtKB-UniRule"/>
</dbReference>
<dbReference type="RefSeq" id="WP_132249464.1">
    <property type="nucleotide sequence ID" value="NZ_SMAL01000001.1"/>
</dbReference>
<gene>
    <name evidence="2" type="primary">tmcAL</name>
    <name evidence="3" type="ORF">EDC18_101258</name>
</gene>
<keyword evidence="2" id="KW-0820">tRNA-binding</keyword>
<dbReference type="OrthoDB" id="9769796at2"/>
<dbReference type="Pfam" id="PF05636">
    <property type="entry name" value="HIGH_NTase1"/>
    <property type="match status" value="1"/>
</dbReference>
<dbReference type="Proteomes" id="UP000294902">
    <property type="component" value="Unassembled WGS sequence"/>
</dbReference>
<organism evidence="3 4">
    <name type="scientific">Natranaerovirga pectinivora</name>
    <dbReference type="NCBI Taxonomy" id="682400"/>
    <lineage>
        <taxon>Bacteria</taxon>
        <taxon>Bacillati</taxon>
        <taxon>Bacillota</taxon>
        <taxon>Clostridia</taxon>
        <taxon>Lachnospirales</taxon>
        <taxon>Natranaerovirgaceae</taxon>
        <taxon>Natranaerovirga</taxon>
    </lineage>
</organism>
<keyword evidence="2" id="KW-0694">RNA-binding</keyword>
<feature type="binding site" evidence="2">
    <location>
        <position position="171"/>
    </location>
    <ligand>
        <name>ATP</name>
        <dbReference type="ChEBI" id="CHEBI:30616"/>
    </ligand>
</feature>
<dbReference type="InterPro" id="IPR008513">
    <property type="entry name" value="tRNA(Met)_cyd_acetate_ligase"/>
</dbReference>
<feature type="binding site" evidence="2">
    <location>
        <begin position="7"/>
        <end position="20"/>
    </location>
    <ligand>
        <name>ATP</name>
        <dbReference type="ChEBI" id="CHEBI:30616"/>
    </ligand>
</feature>
<dbReference type="AlphaFoldDB" id="A0A4R3MQ22"/>
<comment type="caution">
    <text evidence="2">Lacks conserved residue(s) required for the propagation of feature annotation.</text>
</comment>
<comment type="similarity">
    <text evidence="2">Belongs to the TmcAL family.</text>
</comment>
<dbReference type="PANTHER" id="PTHR37825:SF1">
    <property type="entry name" value="TRNA(MET) CYTIDINE ACETATE LIGASE"/>
    <property type="match status" value="1"/>
</dbReference>
<dbReference type="InterPro" id="IPR014729">
    <property type="entry name" value="Rossmann-like_a/b/a_fold"/>
</dbReference>
<dbReference type="GO" id="GO:0000049">
    <property type="term" value="F:tRNA binding"/>
    <property type="evidence" value="ECO:0007669"/>
    <property type="project" value="UniProtKB-KW"/>
</dbReference>
<proteinExistence type="inferred from homology"/>
<dbReference type="GO" id="GO:0016879">
    <property type="term" value="F:ligase activity, forming carbon-nitrogen bonds"/>
    <property type="evidence" value="ECO:0007669"/>
    <property type="project" value="UniProtKB-UniRule"/>
</dbReference>
<sequence length="417" mass="47665">MRVVGLIVEYNPFHNGHAYHLNKSKEITNADFVIAIMSGNFLQRGTPALIDQWTRTVMALENGVDLVIQLPVYYSTSSAEYFANASIEILNNLGIVDSVCFGSECGNIELLTEISRILVNEPSELKCLIKDYLGKGLSFPKARSKALLDFFKNQNRYTNIDELEKVLDSPNNILGIEYIKALLKSKSSIKPHTITRQVTGYHDISIEKPIASATGIRDFLSNNEEIKPLQKNVPNNTFDIMSRFYNKSFPVFIDDFSEYLFYKLLSCTPTQLQSYLDVSEGLEDRIFKYSKECNKISTLIEKVKTKRFTYTRIQRALIHILLNIKKDDFQVLLNTDLIYYIKYLGFKKESQELLKNIKSNCTLPIISNTNKALGNLTSPALKMLEKDLYATHLYNLCVSQKFNTQLNSDLTQKFIIT</sequence>
<dbReference type="NCBIfam" id="NF010191">
    <property type="entry name" value="PRK13670.1"/>
    <property type="match status" value="1"/>
</dbReference>
<comment type="catalytic activity">
    <reaction evidence="2">
        <text>cytidine(34) in elongator tRNA(Met) + acetate + ATP = N(4)-acetylcytidine(34) in elongator tRNA(Met) + AMP + diphosphate</text>
        <dbReference type="Rhea" id="RHEA:58144"/>
        <dbReference type="Rhea" id="RHEA-COMP:10693"/>
        <dbReference type="Rhea" id="RHEA-COMP:10694"/>
        <dbReference type="ChEBI" id="CHEBI:30089"/>
        <dbReference type="ChEBI" id="CHEBI:30616"/>
        <dbReference type="ChEBI" id="CHEBI:33019"/>
        <dbReference type="ChEBI" id="CHEBI:74900"/>
        <dbReference type="ChEBI" id="CHEBI:82748"/>
        <dbReference type="ChEBI" id="CHEBI:456215"/>
    </reaction>
</comment>
<dbReference type="SUPFAM" id="SSF52374">
    <property type="entry name" value="Nucleotidylyl transferase"/>
    <property type="match status" value="1"/>
</dbReference>
<keyword evidence="2" id="KW-0067">ATP-binding</keyword>
<feature type="binding site" evidence="2">
    <location>
        <position position="102"/>
    </location>
    <ligand>
        <name>ATP</name>
        <dbReference type="ChEBI" id="CHEBI:30616"/>
    </ligand>
</feature>
<evidence type="ECO:0000256" key="2">
    <source>
        <dbReference type="HAMAP-Rule" id="MF_01539"/>
    </source>
</evidence>
<feature type="binding site" evidence="2">
    <location>
        <position position="196"/>
    </location>
    <ligand>
        <name>ATP</name>
        <dbReference type="ChEBI" id="CHEBI:30616"/>
    </ligand>
</feature>
<dbReference type="PANTHER" id="PTHR37825">
    <property type="entry name" value="TRNA(MET) CYTIDINE ACETATE LIGASE"/>
    <property type="match status" value="1"/>
</dbReference>
<dbReference type="HAMAP" id="MF_01539">
    <property type="entry name" value="TmcAL"/>
    <property type="match status" value="1"/>
</dbReference>
<evidence type="ECO:0000313" key="4">
    <source>
        <dbReference type="Proteomes" id="UP000294902"/>
    </source>
</evidence>
<comment type="caution">
    <text evidence="3">The sequence shown here is derived from an EMBL/GenBank/DDBJ whole genome shotgun (WGS) entry which is preliminary data.</text>
</comment>
<dbReference type="GO" id="GO:0016740">
    <property type="term" value="F:transferase activity"/>
    <property type="evidence" value="ECO:0007669"/>
    <property type="project" value="UniProtKB-KW"/>
</dbReference>